<dbReference type="eggNOG" id="COG1032">
    <property type="taxonomic scope" value="Bacteria"/>
</dbReference>
<dbReference type="Pfam" id="PF04055">
    <property type="entry name" value="Radical_SAM"/>
    <property type="match status" value="1"/>
</dbReference>
<dbReference type="SMART" id="SM00729">
    <property type="entry name" value="Elp3"/>
    <property type="match status" value="1"/>
</dbReference>
<dbReference type="eggNOG" id="COG5011">
    <property type="taxonomic scope" value="Bacteria"/>
</dbReference>
<reference evidence="4" key="2">
    <citation type="submission" date="2011-03" db="EMBL/GenBank/DDBJ databases">
        <title>The complete genome of Desulfobacca acetoxidans DSM 11109.</title>
        <authorList>
            <consortium name="US DOE Joint Genome Institute (JGI-PGF)"/>
            <person name="Lucas S."/>
            <person name="Copeland A."/>
            <person name="Lapidus A."/>
            <person name="Bruce D."/>
            <person name="Goodwin L."/>
            <person name="Pitluck S."/>
            <person name="Peters L."/>
            <person name="Kyrpides N."/>
            <person name="Mavromatis K."/>
            <person name="Ivanova N."/>
            <person name="Ovchinnikova G."/>
            <person name="Teshima H."/>
            <person name="Detter J.C."/>
            <person name="Han C."/>
            <person name="Land M."/>
            <person name="Hauser L."/>
            <person name="Markowitz V."/>
            <person name="Cheng J.-F."/>
            <person name="Hugenholtz P."/>
            <person name="Woyke T."/>
            <person name="Wu D."/>
            <person name="Spring S."/>
            <person name="Schueler E."/>
            <person name="Brambilla E."/>
            <person name="Klenk H.-P."/>
            <person name="Eisen J.A."/>
        </authorList>
    </citation>
    <scope>NUCLEOTIDE SEQUENCE [LARGE SCALE GENOMIC DNA]</scope>
    <source>
        <strain evidence="4">ATCC 700848 / DSM 11109 / ASRB2</strain>
    </source>
</reference>
<dbReference type="KEGG" id="dao:Desac_2263"/>
<dbReference type="Gene3D" id="3.30.750.210">
    <property type="match status" value="1"/>
</dbReference>
<dbReference type="NCBIfam" id="TIGR03960">
    <property type="entry name" value="rSAM_fuse_unch"/>
    <property type="match status" value="1"/>
</dbReference>
<reference evidence="3 4" key="1">
    <citation type="journal article" date="2011" name="Stand. Genomic Sci.">
        <title>Complete genome sequence of the acetate-degrading sulfate reducer Desulfobacca acetoxidans type strain (ASRB2).</title>
        <authorList>
            <person name="Goker M."/>
            <person name="Teshima H."/>
            <person name="Lapidus A."/>
            <person name="Nolan M."/>
            <person name="Lucas S."/>
            <person name="Hammon N."/>
            <person name="Deshpande S."/>
            <person name="Cheng J.F."/>
            <person name="Tapia R."/>
            <person name="Han C."/>
            <person name="Goodwin L."/>
            <person name="Pitluck S."/>
            <person name="Huntemann M."/>
            <person name="Liolios K."/>
            <person name="Ivanova N."/>
            <person name="Pagani I."/>
            <person name="Mavromatis K."/>
            <person name="Ovchinikova G."/>
            <person name="Pati A."/>
            <person name="Chen A."/>
            <person name="Palaniappan K."/>
            <person name="Land M."/>
            <person name="Hauser L."/>
            <person name="Brambilla E.M."/>
            <person name="Rohde M."/>
            <person name="Spring S."/>
            <person name="Detter J.C."/>
            <person name="Woyke T."/>
            <person name="Bristow J."/>
            <person name="Eisen J.A."/>
            <person name="Markowitz V."/>
            <person name="Hugenholtz P."/>
            <person name="Kyrpides N.C."/>
            <person name="Klenk H.P."/>
        </authorList>
    </citation>
    <scope>NUCLEOTIDE SEQUENCE [LARGE SCALE GENOMIC DNA]</scope>
    <source>
        <strain evidence="4">ATCC 700848 / DSM 11109 / ASRB2</strain>
    </source>
</reference>
<dbReference type="EMBL" id="CP002629">
    <property type="protein sequence ID" value="AEB10087.1"/>
    <property type="molecule type" value="Genomic_DNA"/>
</dbReference>
<dbReference type="GO" id="GO:0003824">
    <property type="term" value="F:catalytic activity"/>
    <property type="evidence" value="ECO:0007669"/>
    <property type="project" value="InterPro"/>
</dbReference>
<organism evidence="3 4">
    <name type="scientific">Desulfobacca acetoxidans (strain ATCC 700848 / DSM 11109 / ASRB2)</name>
    <dbReference type="NCBI Taxonomy" id="880072"/>
    <lineage>
        <taxon>Bacteria</taxon>
        <taxon>Pseudomonadati</taxon>
        <taxon>Thermodesulfobacteriota</taxon>
        <taxon>Desulfobaccia</taxon>
        <taxon>Desulfobaccales</taxon>
        <taxon>Desulfobaccaceae</taxon>
        <taxon>Desulfobacca</taxon>
    </lineage>
</organism>
<protein>
    <submittedName>
        <fullName evidence="3">Uncharacterized protein</fullName>
    </submittedName>
</protein>
<dbReference type="SFLD" id="SFLDS00029">
    <property type="entry name" value="Radical_SAM"/>
    <property type="match status" value="1"/>
</dbReference>
<feature type="domain" description="Radical SAM core" evidence="2">
    <location>
        <begin position="255"/>
        <end position="487"/>
    </location>
</feature>
<dbReference type="SUPFAM" id="SSF102114">
    <property type="entry name" value="Radical SAM enzymes"/>
    <property type="match status" value="1"/>
</dbReference>
<dbReference type="HOGENOM" id="CLU_011543_2_0_7"/>
<dbReference type="SFLD" id="SFLDG01082">
    <property type="entry name" value="B12-binding_domain_containing"/>
    <property type="match status" value="1"/>
</dbReference>
<dbReference type="InterPro" id="IPR006638">
    <property type="entry name" value="Elp3/MiaA/NifB-like_rSAM"/>
</dbReference>
<dbReference type="InterPro" id="IPR058240">
    <property type="entry name" value="rSAM_sf"/>
</dbReference>
<dbReference type="OrthoDB" id="9806827at2"/>
<dbReference type="STRING" id="880072.Desac_2263"/>
<dbReference type="InterPro" id="IPR018768">
    <property type="entry name" value="DUF2344"/>
</dbReference>
<dbReference type="AlphaFoldDB" id="F2NFG8"/>
<dbReference type="PANTHER" id="PTHR42731">
    <property type="entry name" value="SLL1084 PROTEIN"/>
    <property type="match status" value="1"/>
</dbReference>
<dbReference type="InterPro" id="IPR023862">
    <property type="entry name" value="CHP03960_rSAM"/>
</dbReference>
<dbReference type="GO" id="GO:0051536">
    <property type="term" value="F:iron-sulfur cluster binding"/>
    <property type="evidence" value="ECO:0007669"/>
    <property type="project" value="InterPro"/>
</dbReference>
<name>F2NFG8_DESAR</name>
<dbReference type="InterPro" id="IPR007197">
    <property type="entry name" value="rSAM"/>
</dbReference>
<dbReference type="NCBIfam" id="TIGR03936">
    <property type="entry name" value="sam_1_link_chp"/>
    <property type="match status" value="1"/>
</dbReference>
<evidence type="ECO:0000259" key="1">
    <source>
        <dbReference type="PROSITE" id="PS50835"/>
    </source>
</evidence>
<feature type="domain" description="Ig-like" evidence="1">
    <location>
        <begin position="252"/>
        <end position="321"/>
    </location>
</feature>
<dbReference type="Proteomes" id="UP000000483">
    <property type="component" value="Chromosome"/>
</dbReference>
<dbReference type="PROSITE" id="PS50835">
    <property type="entry name" value="IG_LIKE"/>
    <property type="match status" value="1"/>
</dbReference>
<accession>F2NFG8</accession>
<evidence type="ECO:0000259" key="2">
    <source>
        <dbReference type="PROSITE" id="PS51918"/>
    </source>
</evidence>
<proteinExistence type="predicted"/>
<keyword evidence="4" id="KW-1185">Reference proteome</keyword>
<dbReference type="Pfam" id="PF10105">
    <property type="entry name" value="DUF2344"/>
    <property type="match status" value="1"/>
</dbReference>
<dbReference type="PANTHER" id="PTHR42731:SF1">
    <property type="entry name" value="RADICAL SAM DOMAIN PROTEIN"/>
    <property type="match status" value="1"/>
</dbReference>
<dbReference type="PROSITE" id="PS51918">
    <property type="entry name" value="RADICAL_SAM"/>
    <property type="match status" value="1"/>
</dbReference>
<dbReference type="CDD" id="cd01335">
    <property type="entry name" value="Radical_SAM"/>
    <property type="match status" value="1"/>
</dbReference>
<dbReference type="InterPro" id="IPR045784">
    <property type="entry name" value="Radical_SAM_N2"/>
</dbReference>
<dbReference type="Gene3D" id="3.30.750.200">
    <property type="match status" value="1"/>
</dbReference>
<dbReference type="Pfam" id="PF19864">
    <property type="entry name" value="Radical_SAM_N2"/>
    <property type="match status" value="1"/>
</dbReference>
<gene>
    <name evidence="3" type="ordered locus">Desac_2263</name>
</gene>
<dbReference type="RefSeq" id="WP_013707196.1">
    <property type="nucleotide sequence ID" value="NC_015388.1"/>
</dbReference>
<evidence type="ECO:0000313" key="4">
    <source>
        <dbReference type="Proteomes" id="UP000000483"/>
    </source>
</evidence>
<sequence length="838" mass="95293">MSKKPIQPIETILPEVKKPARYLGGEVNAVYKDPRSVRLRVALLFPDLYEIGMSHLGLALLYQILNQDEAIWAERAYAPAIDLEQELRRRGVLFSSLESGTPLNNFDLVGVSLQYELGYTNFLTMLELGGIPWLASNRGPDDPVVIAGGPSCCNPEPVAPFFDAILIGEGEAAILEITHLVRQWRENSGSRRELWQALEDIEGVYVPALFDMIYDAEGRFREIVPHGRRQHIRRRLIPDLNQYAIPAKPLVPQVQIVHDRLNAEIFRGCTRGCRFCQAGIIYRPVRERRPESILNWVEEALSASGFEEVSLLSLSSGDYSCLTPLLTGLMDRLVESRIAVSLPSLRADTLNSDLMQQIKRVRKTGFTIAPEAGSDRLRRAINKNLSEAEIMATVEQAFELGWHLLKMYFMIGFPMEEREDLQAIADLCRRALAAAKKINRRGKMHVSINTFIPKPHTPFQWERQLSRPESQERLHLLKDSLRQRDLEIRWNPCDQSWLEGVLSRGDRRLAPVLMQAQRLGCRFDAWTEHARIARWQEAFANCQIEGDFYLRERSEDELLPWGHIHSGVSREYLLSERRRAWEGVQTPDCREAGCLECGVCDWHEVQPRLVDATLATPAPAPQQSYAGNGITRYRLHYTKVDGARWFSHLELMHLIYRSLRRSGLPLHFSQGFHPLPRVSFHGALPVGVESLAETLDIELAQPLPCPEVAARLNQVLPTGLSILDSKKLAENAAPPQTNRVFYEVKSPEQAFFPEAVFHFTAATEFWAVRRKPKEIKKIDIRPLVASIHLQDASNVSLTVKTREKDNLRIAELVAAIFHLEETQTRQLQILKQASFAGL</sequence>
<dbReference type="InterPro" id="IPR007110">
    <property type="entry name" value="Ig-like_dom"/>
</dbReference>
<evidence type="ECO:0000313" key="3">
    <source>
        <dbReference type="EMBL" id="AEB10087.1"/>
    </source>
</evidence>